<evidence type="ECO:0000256" key="5">
    <source>
        <dbReference type="ARBA" id="ARBA00023002"/>
    </source>
</evidence>
<dbReference type="AlphaFoldDB" id="A3VG75"/>
<dbReference type="STRING" id="314271.RB2654_07064"/>
<evidence type="ECO:0000256" key="4">
    <source>
        <dbReference type="ARBA" id="ARBA00022827"/>
    </source>
</evidence>
<dbReference type="Pfam" id="PF00441">
    <property type="entry name" value="Acyl-CoA_dh_1"/>
    <property type="match status" value="1"/>
</dbReference>
<evidence type="ECO:0000259" key="6">
    <source>
        <dbReference type="Pfam" id="PF00441"/>
    </source>
</evidence>
<dbReference type="InterPro" id="IPR009100">
    <property type="entry name" value="AcylCoA_DH/oxidase_NM_dom_sf"/>
</dbReference>
<comment type="cofactor">
    <cofactor evidence="1">
        <name>FAD</name>
        <dbReference type="ChEBI" id="CHEBI:57692"/>
    </cofactor>
</comment>
<comment type="similarity">
    <text evidence="2">Belongs to the acyl-CoA dehydrogenase family.</text>
</comment>
<reference evidence="7 8" key="1">
    <citation type="journal article" date="2010" name="J. Bacteriol.">
        <title>Genome sequences of Pelagibaca bermudensis HTCC2601T and Maritimibacter alkaliphilus HTCC2654T, the type strains of two marine Roseobacter genera.</title>
        <authorList>
            <person name="Thrash J.C."/>
            <person name="Cho J.C."/>
            <person name="Ferriera S."/>
            <person name="Johnson J."/>
            <person name="Vergin K.L."/>
            <person name="Giovannoni S.J."/>
        </authorList>
    </citation>
    <scope>NUCLEOTIDE SEQUENCE [LARGE SCALE GENOMIC DNA]</scope>
    <source>
        <strain evidence="7 8">HTCC2654</strain>
    </source>
</reference>
<name>A3VG75_9RHOB</name>
<evidence type="ECO:0000256" key="1">
    <source>
        <dbReference type="ARBA" id="ARBA00001974"/>
    </source>
</evidence>
<dbReference type="OrthoDB" id="7328575at2"/>
<organism evidence="7 8">
    <name type="scientific">Maritimibacter alkaliphilus HTCC2654</name>
    <dbReference type="NCBI Taxonomy" id="314271"/>
    <lineage>
        <taxon>Bacteria</taxon>
        <taxon>Pseudomonadati</taxon>
        <taxon>Pseudomonadota</taxon>
        <taxon>Alphaproteobacteria</taxon>
        <taxon>Rhodobacterales</taxon>
        <taxon>Roseobacteraceae</taxon>
        <taxon>Maritimibacter</taxon>
    </lineage>
</organism>
<dbReference type="RefSeq" id="WP_008330057.1">
    <property type="nucleotide sequence ID" value="NZ_CH902578.1"/>
</dbReference>
<accession>A3VG75</accession>
<protein>
    <submittedName>
        <fullName evidence="7">Putative acyl-CoA dehydrogenase</fullName>
    </submittedName>
</protein>
<sequence>MSFDLTPGEDLRQILDAAQAMLDSHYPVARLQEGMGGDDLDPLEDFGAFALALPEDAGGAGFSIVEEAHLHVALGRHLVGPGALASAIARRLDAGVTACIGVASNGTWTLVDPEGADHAVIRVDGGFGLSPVTDPKTTAPLGAGLPVAKMARTGTNRPVDADLARLLAAAQLLGVATGARDLAVDYAKIREQFGQPIGTFQAIKHHTANMTLGIEMVSALLDMAAIALCDGHPDAGFQVAALTRLAPRVALDNARTGIQIHGGIGFSAEANAHLFLKQAHVLAQFIGPADLLSLPAPLAPYGDNA</sequence>
<dbReference type="EMBL" id="AAMT01000007">
    <property type="protein sequence ID" value="EAQ12851.1"/>
    <property type="molecule type" value="Genomic_DNA"/>
</dbReference>
<keyword evidence="4" id="KW-0274">FAD</keyword>
<dbReference type="InterPro" id="IPR037069">
    <property type="entry name" value="AcylCoA_DH/ox_N_sf"/>
</dbReference>
<dbReference type="Proteomes" id="UP000002931">
    <property type="component" value="Unassembled WGS sequence"/>
</dbReference>
<dbReference type="SUPFAM" id="SSF47203">
    <property type="entry name" value="Acyl-CoA dehydrogenase C-terminal domain-like"/>
    <property type="match status" value="1"/>
</dbReference>
<evidence type="ECO:0000313" key="7">
    <source>
        <dbReference type="EMBL" id="EAQ12851.1"/>
    </source>
</evidence>
<keyword evidence="3" id="KW-0285">Flavoprotein</keyword>
<dbReference type="eggNOG" id="COG1960">
    <property type="taxonomic scope" value="Bacteria"/>
</dbReference>
<dbReference type="SUPFAM" id="SSF56645">
    <property type="entry name" value="Acyl-CoA dehydrogenase NM domain-like"/>
    <property type="match status" value="1"/>
</dbReference>
<dbReference type="GO" id="GO:0050660">
    <property type="term" value="F:flavin adenine dinucleotide binding"/>
    <property type="evidence" value="ECO:0007669"/>
    <property type="project" value="InterPro"/>
</dbReference>
<dbReference type="PANTHER" id="PTHR43884">
    <property type="entry name" value="ACYL-COA DEHYDROGENASE"/>
    <property type="match status" value="1"/>
</dbReference>
<evidence type="ECO:0000256" key="2">
    <source>
        <dbReference type="ARBA" id="ARBA00009347"/>
    </source>
</evidence>
<dbReference type="InterPro" id="IPR036250">
    <property type="entry name" value="AcylCo_DH-like_C"/>
</dbReference>
<keyword evidence="5" id="KW-0560">Oxidoreductase</keyword>
<dbReference type="InterPro" id="IPR009075">
    <property type="entry name" value="AcylCo_DH/oxidase_C"/>
</dbReference>
<dbReference type="Gene3D" id="1.10.540.10">
    <property type="entry name" value="Acyl-CoA dehydrogenase/oxidase, N-terminal domain"/>
    <property type="match status" value="1"/>
</dbReference>
<proteinExistence type="inferred from homology"/>
<evidence type="ECO:0000256" key="3">
    <source>
        <dbReference type="ARBA" id="ARBA00022630"/>
    </source>
</evidence>
<comment type="caution">
    <text evidence="7">The sequence shown here is derived from an EMBL/GenBank/DDBJ whole genome shotgun (WGS) entry which is preliminary data.</text>
</comment>
<keyword evidence="8" id="KW-1185">Reference proteome</keyword>
<gene>
    <name evidence="7" type="ORF">RB2654_07064</name>
</gene>
<feature type="domain" description="Acyl-CoA dehydrogenase/oxidase C-terminal" evidence="6">
    <location>
        <begin position="163"/>
        <end position="288"/>
    </location>
</feature>
<dbReference type="HOGENOM" id="CLU_018204_5_1_5"/>
<dbReference type="Gene3D" id="1.20.140.10">
    <property type="entry name" value="Butyryl-CoA Dehydrogenase, subunit A, domain 3"/>
    <property type="match status" value="1"/>
</dbReference>
<evidence type="ECO:0000313" key="8">
    <source>
        <dbReference type="Proteomes" id="UP000002931"/>
    </source>
</evidence>
<dbReference type="PANTHER" id="PTHR43884:SF20">
    <property type="entry name" value="ACYL-COA DEHYDROGENASE FADE28"/>
    <property type="match status" value="1"/>
</dbReference>
<dbReference type="GO" id="GO:0003995">
    <property type="term" value="F:acyl-CoA dehydrogenase activity"/>
    <property type="evidence" value="ECO:0007669"/>
    <property type="project" value="TreeGrafter"/>
</dbReference>